<evidence type="ECO:0000313" key="2">
    <source>
        <dbReference type="EMBL" id="MFD2185243.1"/>
    </source>
</evidence>
<keyword evidence="1" id="KW-0812">Transmembrane</keyword>
<reference evidence="3" key="1">
    <citation type="journal article" date="2019" name="Int. J. Syst. Evol. Microbiol.">
        <title>The Global Catalogue of Microorganisms (GCM) 10K type strain sequencing project: providing services to taxonomists for standard genome sequencing and annotation.</title>
        <authorList>
            <consortium name="The Broad Institute Genomics Platform"/>
            <consortium name="The Broad Institute Genome Sequencing Center for Infectious Disease"/>
            <person name="Wu L."/>
            <person name="Ma J."/>
        </authorList>
    </citation>
    <scope>NUCLEOTIDE SEQUENCE [LARGE SCALE GENOMIC DNA]</scope>
    <source>
        <strain evidence="3">DT92</strain>
    </source>
</reference>
<protein>
    <submittedName>
        <fullName evidence="2">DUF4231 domain-containing protein</fullName>
    </submittedName>
</protein>
<gene>
    <name evidence="2" type="ORF">ACFSJT_00445</name>
</gene>
<dbReference type="Proteomes" id="UP001597344">
    <property type="component" value="Unassembled WGS sequence"/>
</dbReference>
<feature type="transmembrane region" description="Helical" evidence="1">
    <location>
        <begin position="56"/>
        <end position="78"/>
    </location>
</feature>
<comment type="caution">
    <text evidence="2">The sequence shown here is derived from an EMBL/GenBank/DDBJ whole genome shotgun (WGS) entry which is preliminary data.</text>
</comment>
<dbReference type="InterPro" id="IPR025325">
    <property type="entry name" value="DUF4231"/>
</dbReference>
<dbReference type="RefSeq" id="WP_378318195.1">
    <property type="nucleotide sequence ID" value="NZ_JBHUHY010000002.1"/>
</dbReference>
<keyword evidence="1" id="KW-1133">Transmembrane helix</keyword>
<proteinExistence type="predicted"/>
<keyword evidence="1" id="KW-0472">Membrane</keyword>
<dbReference type="Pfam" id="PF14015">
    <property type="entry name" value="DUF4231"/>
    <property type="match status" value="1"/>
</dbReference>
<evidence type="ECO:0000313" key="3">
    <source>
        <dbReference type="Proteomes" id="UP001597344"/>
    </source>
</evidence>
<organism evidence="2 3">
    <name type="scientific">Aquimarina celericrescens</name>
    <dbReference type="NCBI Taxonomy" id="1964542"/>
    <lineage>
        <taxon>Bacteria</taxon>
        <taxon>Pseudomonadati</taxon>
        <taxon>Bacteroidota</taxon>
        <taxon>Flavobacteriia</taxon>
        <taxon>Flavobacteriales</taxon>
        <taxon>Flavobacteriaceae</taxon>
        <taxon>Aquimarina</taxon>
    </lineage>
</organism>
<dbReference type="NCBIfam" id="NF033634">
    <property type="entry name" value="SLATT_1"/>
    <property type="match status" value="1"/>
</dbReference>
<name>A0ABW5AQI3_9FLAO</name>
<accession>A0ABW5AQI3</accession>
<sequence>MNEDQYIKERVDDQIEWYGSKSATNKALHLWTKGLIITFSALIPFISGFLKSGPEYLDYVIGVLGMLVAILTGISELMKFQEKWSKYRTTAETLKHEKFLYSTQSGHYKDQERHFNLFVGRIENLISTENSDWSKIINQEE</sequence>
<dbReference type="EMBL" id="JBHUHY010000002">
    <property type="protein sequence ID" value="MFD2185243.1"/>
    <property type="molecule type" value="Genomic_DNA"/>
</dbReference>
<evidence type="ECO:0000256" key="1">
    <source>
        <dbReference type="SAM" id="Phobius"/>
    </source>
</evidence>
<keyword evidence="3" id="KW-1185">Reference proteome</keyword>
<feature type="transmembrane region" description="Helical" evidence="1">
    <location>
        <begin position="30"/>
        <end position="50"/>
    </location>
</feature>